<protein>
    <submittedName>
        <fullName evidence="1">Uncharacterized protein</fullName>
    </submittedName>
</protein>
<evidence type="ECO:0000313" key="2">
    <source>
        <dbReference type="Proteomes" id="UP001317085"/>
    </source>
</evidence>
<evidence type="ECO:0000313" key="1">
    <source>
        <dbReference type="EMBL" id="MCK1786570.1"/>
    </source>
</evidence>
<proteinExistence type="predicted"/>
<sequence>LGSSCEVALPPPVTFAAPPVICAEPLLAGVRIAIARDDSLEALDKIWEEEAVDFMQAEQQDRCSSMPSAPGKAREESAVPLHWVDFQQEGQAAVPAAEVGNV</sequence>
<dbReference type="Proteomes" id="UP001317085">
    <property type="component" value="Unassembled WGS sequence"/>
</dbReference>
<reference evidence="1 2" key="1">
    <citation type="submission" date="2022-02" db="EMBL/GenBank/DDBJ databases">
        <title>Comparative genomics of the first Antarctic Pseudomonas spp. capable of biotransforming 2,4,6-Trinitrotoluene.</title>
        <authorList>
            <person name="Cabrera M.A."/>
            <person name="Marquez S.L."/>
            <person name="Perez-Donoso J.M."/>
        </authorList>
    </citation>
    <scope>NUCLEOTIDE SEQUENCE [LARGE SCALE GENOMIC DNA]</scope>
    <source>
        <strain evidence="1 2">TNT11</strain>
    </source>
</reference>
<comment type="caution">
    <text evidence="1">The sequence shown here is derived from an EMBL/GenBank/DDBJ whole genome shotgun (WGS) entry which is preliminary data.</text>
</comment>
<dbReference type="EMBL" id="JAKNRV010000227">
    <property type="protein sequence ID" value="MCK1786570.1"/>
    <property type="molecule type" value="Genomic_DNA"/>
</dbReference>
<organism evidence="1 2">
    <name type="scientific">Pseudomonas emilianonis</name>
    <dbReference type="NCBI Taxonomy" id="2915812"/>
    <lineage>
        <taxon>Bacteria</taxon>
        <taxon>Pseudomonadati</taxon>
        <taxon>Pseudomonadota</taxon>
        <taxon>Gammaproteobacteria</taxon>
        <taxon>Pseudomonadales</taxon>
        <taxon>Pseudomonadaceae</taxon>
        <taxon>Pseudomonas</taxon>
    </lineage>
</organism>
<keyword evidence="2" id="KW-1185">Reference proteome</keyword>
<accession>A0ABT0ELG1</accession>
<feature type="non-terminal residue" evidence="1">
    <location>
        <position position="1"/>
    </location>
</feature>
<gene>
    <name evidence="1" type="ORF">L9Z73_20130</name>
</gene>
<name>A0ABT0ELG1_9PSED</name>